<protein>
    <submittedName>
        <fullName evidence="2">Uncharacterized protein</fullName>
    </submittedName>
</protein>
<dbReference type="AlphaFoldDB" id="C0HHG0"/>
<proteinExistence type="evidence at transcript level"/>
<evidence type="ECO:0000256" key="1">
    <source>
        <dbReference type="SAM" id="MobiDB-lite"/>
    </source>
</evidence>
<name>C0HHG0_MAIZE</name>
<sequence>MYVQLPNLSSTMVLGSACLVQSMPLSSLHPRYTKNSKAWNCMKSQAKLPGLKPNRPRLKQGDKTDSVWWQG</sequence>
<accession>C0HHG0</accession>
<feature type="region of interest" description="Disordered" evidence="1">
    <location>
        <begin position="45"/>
        <end position="71"/>
    </location>
</feature>
<dbReference type="EMBL" id="BT061766">
    <property type="protein sequence ID" value="ACN26463.1"/>
    <property type="molecule type" value="mRNA"/>
</dbReference>
<organism evidence="2">
    <name type="scientific">Zea mays</name>
    <name type="common">Maize</name>
    <dbReference type="NCBI Taxonomy" id="4577"/>
    <lineage>
        <taxon>Eukaryota</taxon>
        <taxon>Viridiplantae</taxon>
        <taxon>Streptophyta</taxon>
        <taxon>Embryophyta</taxon>
        <taxon>Tracheophyta</taxon>
        <taxon>Spermatophyta</taxon>
        <taxon>Magnoliopsida</taxon>
        <taxon>Liliopsida</taxon>
        <taxon>Poales</taxon>
        <taxon>Poaceae</taxon>
        <taxon>PACMAD clade</taxon>
        <taxon>Panicoideae</taxon>
        <taxon>Andropogonodae</taxon>
        <taxon>Andropogoneae</taxon>
        <taxon>Tripsacinae</taxon>
        <taxon>Zea</taxon>
    </lineage>
</organism>
<reference evidence="2" key="2">
    <citation type="submission" date="2012-06" db="EMBL/GenBank/DDBJ databases">
        <authorList>
            <person name="Yu Y."/>
            <person name="Currie J."/>
            <person name="Lomeli R."/>
            <person name="Angelova A."/>
            <person name="Collura K."/>
            <person name="Wissotski M."/>
            <person name="Campos D."/>
            <person name="Kudrna D."/>
            <person name="Golser W."/>
            <person name="Ashely E."/>
            <person name="Descour A."/>
            <person name="Fernandes J."/>
            <person name="Soderlund C."/>
            <person name="Walbot V."/>
        </authorList>
    </citation>
    <scope>NUCLEOTIDE SEQUENCE</scope>
    <source>
        <strain evidence="2">B73</strain>
    </source>
</reference>
<reference evidence="2" key="1">
    <citation type="journal article" date="2009" name="PLoS Genet.">
        <title>Sequencing, mapping, and analysis of 27,455 maize full-length cDNAs.</title>
        <authorList>
            <person name="Soderlund C."/>
            <person name="Descour A."/>
            <person name="Kudrna D."/>
            <person name="Bomhoff M."/>
            <person name="Boyd L."/>
            <person name="Currie J."/>
            <person name="Angelova A."/>
            <person name="Collura K."/>
            <person name="Wissotski M."/>
            <person name="Ashley E."/>
            <person name="Morrow D."/>
            <person name="Fernandes J."/>
            <person name="Walbot V."/>
            <person name="Yu Y."/>
        </authorList>
    </citation>
    <scope>NUCLEOTIDE SEQUENCE</scope>
    <source>
        <strain evidence="2">B73</strain>
    </source>
</reference>
<evidence type="ECO:0000313" key="2">
    <source>
        <dbReference type="EMBL" id="ACN26463.1"/>
    </source>
</evidence>